<dbReference type="RefSeq" id="WP_055287134.1">
    <property type="nucleotide sequence ID" value="NZ_CYYP01000014.1"/>
</dbReference>
<reference evidence="2 3" key="1">
    <citation type="submission" date="2015-09" db="EMBL/GenBank/DDBJ databases">
        <authorList>
            <consortium name="Pathogen Informatics"/>
        </authorList>
    </citation>
    <scope>NUCLEOTIDE SEQUENCE [LARGE SCALE GENOMIC DNA]</scope>
    <source>
        <strain evidence="2 3">2789STDY5608823</strain>
    </source>
</reference>
<dbReference type="Gene3D" id="1.20.1250.20">
    <property type="entry name" value="MFS general substrate transporter like domains"/>
    <property type="match status" value="1"/>
</dbReference>
<dbReference type="AlphaFoldDB" id="A0A174F2F3"/>
<dbReference type="SUPFAM" id="SSF103473">
    <property type="entry name" value="MFS general substrate transporter"/>
    <property type="match status" value="1"/>
</dbReference>
<dbReference type="Pfam" id="PF07690">
    <property type="entry name" value="MFS_1"/>
    <property type="match status" value="1"/>
</dbReference>
<feature type="transmembrane region" description="Helical" evidence="1">
    <location>
        <begin position="162"/>
        <end position="181"/>
    </location>
</feature>
<protein>
    <submittedName>
        <fullName evidence="2">Major Facilitator Superfamily</fullName>
    </submittedName>
</protein>
<feature type="transmembrane region" description="Helical" evidence="1">
    <location>
        <begin position="12"/>
        <end position="32"/>
    </location>
</feature>
<feature type="transmembrane region" description="Helical" evidence="1">
    <location>
        <begin position="137"/>
        <end position="156"/>
    </location>
</feature>
<dbReference type="InterPro" id="IPR036259">
    <property type="entry name" value="MFS_trans_sf"/>
</dbReference>
<feature type="transmembrane region" description="Helical" evidence="1">
    <location>
        <begin position="247"/>
        <end position="270"/>
    </location>
</feature>
<dbReference type="EMBL" id="CYYP01000014">
    <property type="protein sequence ID" value="CUO42959.1"/>
    <property type="molecule type" value="Genomic_DNA"/>
</dbReference>
<proteinExistence type="predicted"/>
<accession>A0A174F2F3</accession>
<evidence type="ECO:0000256" key="1">
    <source>
        <dbReference type="SAM" id="Phobius"/>
    </source>
</evidence>
<feature type="transmembrane region" description="Helical" evidence="1">
    <location>
        <begin position="282"/>
        <end position="301"/>
    </location>
</feature>
<feature type="transmembrane region" description="Helical" evidence="1">
    <location>
        <begin position="369"/>
        <end position="389"/>
    </location>
</feature>
<dbReference type="InterPro" id="IPR053160">
    <property type="entry name" value="MFS_DHA3_Transporter"/>
</dbReference>
<keyword evidence="1" id="KW-1133">Transmembrane helix</keyword>
<feature type="transmembrane region" description="Helical" evidence="1">
    <location>
        <begin position="307"/>
        <end position="329"/>
    </location>
</feature>
<sequence length="399" mass="43343">MNKQATTQLHIYSAFFVLAGFVLNRGVFLLFLAEKGMSVTEIALYQALFNIATVVLELPTGLIGDFFGKKFSIQVGVLLLFFHTAGVLLLSGPFLVALSLVEALAYSLQSGSEQALLYEIARNAGQGERFLTINARLLAAQSIATGVAIVLGSFIAQVSWSALYVCVSVFYLLQLSLLYPIERTETTRSESSGEERFDVAKIFRRETWCVGESAFAILLLLIGTSMLDGFYGSYYNLNQLVFDAFHAPVSIIGIFFGASYAVNATAYIAADFFSSRFGKRNTMLGSMLIEAGLFLILPWFASNPLCLFGLSMVLCFLPEVVYITSENLIQDGIADDLRATILSAASLVRALFSAMFFSIFGYVLGLYPIQIALGVIGAMAIAITAVVSLKIGGIHAFKN</sequence>
<evidence type="ECO:0000313" key="3">
    <source>
        <dbReference type="Proteomes" id="UP000095468"/>
    </source>
</evidence>
<organism evidence="2 3">
    <name type="scientific">Collinsella aerofaciens</name>
    <dbReference type="NCBI Taxonomy" id="74426"/>
    <lineage>
        <taxon>Bacteria</taxon>
        <taxon>Bacillati</taxon>
        <taxon>Actinomycetota</taxon>
        <taxon>Coriobacteriia</taxon>
        <taxon>Coriobacteriales</taxon>
        <taxon>Coriobacteriaceae</taxon>
        <taxon>Collinsella</taxon>
    </lineage>
</organism>
<dbReference type="InterPro" id="IPR011701">
    <property type="entry name" value="MFS"/>
</dbReference>
<feature type="transmembrane region" description="Helical" evidence="1">
    <location>
        <begin position="75"/>
        <end position="101"/>
    </location>
</feature>
<gene>
    <name evidence="2" type="ORF">ERS852381_01555</name>
</gene>
<feature type="transmembrane region" description="Helical" evidence="1">
    <location>
        <begin position="341"/>
        <end position="363"/>
    </location>
</feature>
<dbReference type="PANTHER" id="PTHR23530">
    <property type="entry name" value="TRANSPORT PROTEIN-RELATED"/>
    <property type="match status" value="1"/>
</dbReference>
<dbReference type="GO" id="GO:0022857">
    <property type="term" value="F:transmembrane transporter activity"/>
    <property type="evidence" value="ECO:0007669"/>
    <property type="project" value="InterPro"/>
</dbReference>
<evidence type="ECO:0000313" key="2">
    <source>
        <dbReference type="EMBL" id="CUO42959.1"/>
    </source>
</evidence>
<feature type="transmembrane region" description="Helical" evidence="1">
    <location>
        <begin position="44"/>
        <end position="63"/>
    </location>
</feature>
<dbReference type="Proteomes" id="UP000095468">
    <property type="component" value="Unassembled WGS sequence"/>
</dbReference>
<keyword evidence="1" id="KW-0472">Membrane</keyword>
<feature type="transmembrane region" description="Helical" evidence="1">
    <location>
        <begin position="208"/>
        <end position="227"/>
    </location>
</feature>
<name>A0A174F2F3_9ACTN</name>
<keyword evidence="1" id="KW-0812">Transmembrane</keyword>
<dbReference type="PANTHER" id="PTHR23530:SF1">
    <property type="entry name" value="PERMEASE, MAJOR FACILITATOR SUPERFAMILY-RELATED"/>
    <property type="match status" value="1"/>
</dbReference>